<feature type="compositionally biased region" description="Low complexity" evidence="1">
    <location>
        <begin position="24"/>
        <end position="41"/>
    </location>
</feature>
<feature type="compositionally biased region" description="Low complexity" evidence="1">
    <location>
        <begin position="61"/>
        <end position="79"/>
    </location>
</feature>
<dbReference type="RefSeq" id="WP_199050240.1">
    <property type="nucleotide sequence ID" value="NZ_JAELXT010000019.1"/>
</dbReference>
<name>A0ABS0Y501_9HYPH</name>
<gene>
    <name evidence="3" type="ORF">JAO75_16530</name>
</gene>
<evidence type="ECO:0000313" key="4">
    <source>
        <dbReference type="Proteomes" id="UP000620670"/>
    </source>
</evidence>
<proteinExistence type="predicted"/>
<sequence length="115" mass="11730">MNVARHSLVMAFLALSTAAAMPALAQDSSNRSGNRSNDNSSTAQQSEVGKPKVQAAQVGAGTTNGSTTGTSGPKSNSGNAPGQIQVPPLPNPSLCDPYKDTPAAYQACLWVSLKD</sequence>
<keyword evidence="4" id="KW-1185">Reference proteome</keyword>
<dbReference type="EMBL" id="JAELXT010000019">
    <property type="protein sequence ID" value="MBJ6127010.1"/>
    <property type="molecule type" value="Genomic_DNA"/>
</dbReference>
<feature type="chain" id="PRO_5047171273" evidence="2">
    <location>
        <begin position="26"/>
        <end position="115"/>
    </location>
</feature>
<feature type="region of interest" description="Disordered" evidence="1">
    <location>
        <begin position="24"/>
        <end position="97"/>
    </location>
</feature>
<evidence type="ECO:0000256" key="1">
    <source>
        <dbReference type="SAM" id="MobiDB-lite"/>
    </source>
</evidence>
<evidence type="ECO:0000256" key="2">
    <source>
        <dbReference type="SAM" id="SignalP"/>
    </source>
</evidence>
<accession>A0ABS0Y501</accession>
<evidence type="ECO:0000313" key="3">
    <source>
        <dbReference type="EMBL" id="MBJ6127010.1"/>
    </source>
</evidence>
<feature type="signal peptide" evidence="2">
    <location>
        <begin position="1"/>
        <end position="25"/>
    </location>
</feature>
<keyword evidence="2" id="KW-0732">Signal</keyword>
<dbReference type="Proteomes" id="UP000620670">
    <property type="component" value="Unassembled WGS sequence"/>
</dbReference>
<reference evidence="4" key="1">
    <citation type="submission" date="2020-12" db="EMBL/GenBank/DDBJ databases">
        <title>Hymenobacter sp.</title>
        <authorList>
            <person name="Kim M.K."/>
        </authorList>
    </citation>
    <scope>NUCLEOTIDE SEQUENCE [LARGE SCALE GENOMIC DNA]</scope>
    <source>
        <strain evidence="4">BT325</strain>
    </source>
</reference>
<protein>
    <submittedName>
        <fullName evidence="3">Uncharacterized protein</fullName>
    </submittedName>
</protein>
<organism evidence="3 4">
    <name type="scientific">Microvirga splendida</name>
    <dbReference type="NCBI Taxonomy" id="2795727"/>
    <lineage>
        <taxon>Bacteria</taxon>
        <taxon>Pseudomonadati</taxon>
        <taxon>Pseudomonadota</taxon>
        <taxon>Alphaproteobacteria</taxon>
        <taxon>Hyphomicrobiales</taxon>
        <taxon>Methylobacteriaceae</taxon>
        <taxon>Microvirga</taxon>
    </lineage>
</organism>
<comment type="caution">
    <text evidence="3">The sequence shown here is derived from an EMBL/GenBank/DDBJ whole genome shotgun (WGS) entry which is preliminary data.</text>
</comment>